<evidence type="ECO:0000256" key="3">
    <source>
        <dbReference type="ARBA" id="ARBA00022807"/>
    </source>
</evidence>
<dbReference type="NCBIfam" id="TIGR01076">
    <property type="entry name" value="sortase_fam"/>
    <property type="match status" value="1"/>
</dbReference>
<dbReference type="Gene3D" id="2.40.260.10">
    <property type="entry name" value="Sortase"/>
    <property type="match status" value="1"/>
</dbReference>
<sequence>MKENKKKLKVIKNIVLLMFLFIGILLVFRDSIENWLVSMGIDSLGIGDLSADDLENNNNRNTSFDFGEASELDLQTVLEANFNRDEITVIGAISIPSVKMNLPIGKGTSRYTLALTAGTMKEDQVMGEGNYALAGHHMTRKDLLFSPLYEVEMGAAVYLTDLKYVYEYQIDEQRTIEATEVEVINDIAGETILTLITCDKEGEARLLTRGHFVKKIPVEEASKKIIDAFNLKLTNTSRSR</sequence>
<dbReference type="InterPro" id="IPR042007">
    <property type="entry name" value="Sortase_A"/>
</dbReference>
<dbReference type="InterPro" id="IPR023365">
    <property type="entry name" value="Sortase_dom-sf"/>
</dbReference>
<evidence type="ECO:0000256" key="1">
    <source>
        <dbReference type="ARBA" id="ARBA00022670"/>
    </source>
</evidence>
<keyword evidence="3" id="KW-0788">Thiol protease</keyword>
<accession>A0ABR8XHK5</accession>
<dbReference type="Pfam" id="PF04203">
    <property type="entry name" value="Sortase"/>
    <property type="match status" value="1"/>
</dbReference>
<dbReference type="InterPro" id="IPR005754">
    <property type="entry name" value="Sortase"/>
</dbReference>
<gene>
    <name evidence="4" type="ORF">H9636_18940</name>
</gene>
<dbReference type="SUPFAM" id="SSF63817">
    <property type="entry name" value="Sortase"/>
    <property type="match status" value="1"/>
</dbReference>
<organism evidence="4 5">
    <name type="scientific">Ureibacillus galli</name>
    <dbReference type="NCBI Taxonomy" id="2762222"/>
    <lineage>
        <taxon>Bacteria</taxon>
        <taxon>Bacillati</taxon>
        <taxon>Bacillota</taxon>
        <taxon>Bacilli</taxon>
        <taxon>Bacillales</taxon>
        <taxon>Caryophanaceae</taxon>
        <taxon>Ureibacillus</taxon>
    </lineage>
</organism>
<proteinExistence type="predicted"/>
<dbReference type="RefSeq" id="WP_191709093.1">
    <property type="nucleotide sequence ID" value="NZ_JACSQA010000066.1"/>
</dbReference>
<protein>
    <submittedName>
        <fullName evidence="4">Class A sortase</fullName>
    </submittedName>
</protein>
<dbReference type="Proteomes" id="UP000640930">
    <property type="component" value="Unassembled WGS sequence"/>
</dbReference>
<dbReference type="CDD" id="cd06165">
    <property type="entry name" value="Sortase_A"/>
    <property type="match status" value="1"/>
</dbReference>
<name>A0ABR8XHK5_9BACL</name>
<keyword evidence="5" id="KW-1185">Reference proteome</keyword>
<keyword evidence="1" id="KW-0645">Protease</keyword>
<evidence type="ECO:0000313" key="5">
    <source>
        <dbReference type="Proteomes" id="UP000640930"/>
    </source>
</evidence>
<reference evidence="4 5" key="1">
    <citation type="submission" date="2020-08" db="EMBL/GenBank/DDBJ databases">
        <title>A Genomic Blueprint of the Chicken Gut Microbiome.</title>
        <authorList>
            <person name="Gilroy R."/>
            <person name="Ravi A."/>
            <person name="Getino M."/>
            <person name="Pursley I."/>
            <person name="Horton D.L."/>
            <person name="Alikhan N.-F."/>
            <person name="Baker D."/>
            <person name="Gharbi K."/>
            <person name="Hall N."/>
            <person name="Watson M."/>
            <person name="Adriaenssens E.M."/>
            <person name="Foster-Nyarko E."/>
            <person name="Jarju S."/>
            <person name="Secka A."/>
            <person name="Antonio M."/>
            <person name="Oren A."/>
            <person name="Chaudhuri R."/>
            <person name="La Ragione R.M."/>
            <person name="Hildebrand F."/>
            <person name="Pallen M.J."/>
        </authorList>
    </citation>
    <scope>NUCLEOTIDE SEQUENCE [LARGE SCALE GENOMIC DNA]</scope>
    <source>
        <strain evidence="4 5">Re31</strain>
    </source>
</reference>
<keyword evidence="2" id="KW-0378">Hydrolase</keyword>
<dbReference type="EMBL" id="JACSQA010000066">
    <property type="protein sequence ID" value="MBD8028707.1"/>
    <property type="molecule type" value="Genomic_DNA"/>
</dbReference>
<evidence type="ECO:0000313" key="4">
    <source>
        <dbReference type="EMBL" id="MBD8028707.1"/>
    </source>
</evidence>
<evidence type="ECO:0000256" key="2">
    <source>
        <dbReference type="ARBA" id="ARBA00022801"/>
    </source>
</evidence>
<comment type="caution">
    <text evidence="4">The sequence shown here is derived from an EMBL/GenBank/DDBJ whole genome shotgun (WGS) entry which is preliminary data.</text>
</comment>